<comment type="caution">
    <text evidence="1">The sequence shown here is derived from an EMBL/GenBank/DDBJ whole genome shotgun (WGS) entry which is preliminary data.</text>
</comment>
<dbReference type="OrthoDB" id="7922774at2"/>
<reference evidence="1 2" key="1">
    <citation type="submission" date="2015-05" db="EMBL/GenBank/DDBJ databases">
        <title>Whole genome sequence and identification of bacterial endophytes from Costus igneus.</title>
        <authorList>
            <person name="Lee Y.P."/>
            <person name="Gan H.M."/>
            <person name="Eng W."/>
            <person name="Wheatley M.S."/>
            <person name="Caraballo A."/>
            <person name="Polter S."/>
            <person name="Savka M.A."/>
            <person name="Hudson A.O."/>
        </authorList>
    </citation>
    <scope>NUCLEOTIDE SEQUENCE [LARGE SCALE GENOMIC DNA]</scope>
    <source>
        <strain evidence="1 2">RIT379</strain>
    </source>
</reference>
<keyword evidence="2" id="KW-1185">Reference proteome</keyword>
<protein>
    <recommendedName>
        <fullName evidence="3">Short-chain dehydrogenase</fullName>
    </recommendedName>
</protein>
<dbReference type="NCBIfam" id="NF006168">
    <property type="entry name" value="PRK08309.1"/>
    <property type="match status" value="1"/>
</dbReference>
<dbReference type="EMBL" id="LDPH01000004">
    <property type="protein sequence ID" value="KLV27107.1"/>
    <property type="molecule type" value="Genomic_DNA"/>
</dbReference>
<accession>A0A0J1IMA6</accession>
<proteinExistence type="predicted"/>
<evidence type="ECO:0000313" key="1">
    <source>
        <dbReference type="EMBL" id="KLV27107.1"/>
    </source>
</evidence>
<dbReference type="PATRIC" id="fig|1397.4.peg.3888"/>
<dbReference type="RefSeq" id="WP_047941065.1">
    <property type="nucleotide sequence ID" value="NZ_CP053989.1"/>
</dbReference>
<name>A0A0J1IMA6_NIACI</name>
<sequence>MKHALIIGGTGMLFDVSGWLAEQEDCRLSIVGRKAAPINSLIDNLDDKTKITPLLVDYTNHTAFREKLEWSIQQNGPIDLVVAWVHSIGKNALNIVKDELSESRQNWRLFHITGSSSDLSKIKKELTIPPNCSYHQIQLGFIVENSVSRWLTHKEISAGVIDAIKNNWKRKVVGVVEPWEKRP</sequence>
<dbReference type="SUPFAM" id="SSF51735">
    <property type="entry name" value="NAD(P)-binding Rossmann-fold domains"/>
    <property type="match status" value="1"/>
</dbReference>
<dbReference type="AlphaFoldDB" id="A0A0J1IMA6"/>
<evidence type="ECO:0000313" key="2">
    <source>
        <dbReference type="Proteomes" id="UP000036045"/>
    </source>
</evidence>
<gene>
    <name evidence="1" type="ORF">ABW02_06135</name>
</gene>
<dbReference type="Proteomes" id="UP000036045">
    <property type="component" value="Unassembled WGS sequence"/>
</dbReference>
<dbReference type="InterPro" id="IPR036291">
    <property type="entry name" value="NAD(P)-bd_dom_sf"/>
</dbReference>
<dbReference type="GeneID" id="56350275"/>
<organism evidence="1 2">
    <name type="scientific">Niallia circulans</name>
    <name type="common">Bacillus circulans</name>
    <dbReference type="NCBI Taxonomy" id="1397"/>
    <lineage>
        <taxon>Bacteria</taxon>
        <taxon>Bacillati</taxon>
        <taxon>Bacillota</taxon>
        <taxon>Bacilli</taxon>
        <taxon>Bacillales</taxon>
        <taxon>Bacillaceae</taxon>
        <taxon>Niallia</taxon>
    </lineage>
</organism>
<evidence type="ECO:0008006" key="3">
    <source>
        <dbReference type="Google" id="ProtNLM"/>
    </source>
</evidence>